<dbReference type="Proteomes" id="UP000261166">
    <property type="component" value="Unassembled WGS sequence"/>
</dbReference>
<dbReference type="Proteomes" id="UP000260812">
    <property type="component" value="Unassembled WGS sequence"/>
</dbReference>
<dbReference type="InterPro" id="IPR016181">
    <property type="entry name" value="Acyl_CoA_acyltransferase"/>
</dbReference>
<sequence length="173" mass="19868">MNDLVLIRPSKKMEKDIWEYRQEYLLCGEKHINGCCGIGYYDDFDTWLEFVLAIEKDKLSREGVHVSTFFSVRKSDNKIIGSIQLRHFLTEDLKRHGGHIGYGIRPAERKKGYGRQQLLLILDLAGRMGMSKVMISCDKDNIASGRTAMSCGGVLKCENLYKGKQQQIFWITL</sequence>
<keyword evidence="4" id="KW-1185">Reference proteome</keyword>
<reference evidence="4 5" key="1">
    <citation type="submission" date="2018-08" db="EMBL/GenBank/DDBJ databases">
        <title>A genome reference for cultivated species of the human gut microbiota.</title>
        <authorList>
            <person name="Zou Y."/>
            <person name="Xue W."/>
            <person name="Luo G."/>
        </authorList>
    </citation>
    <scope>NUCLEOTIDE SEQUENCE [LARGE SCALE GENOMIC DNA]</scope>
    <source>
        <strain evidence="3 5">AF26-4BH</strain>
        <strain evidence="2 4">TF05-5AC</strain>
    </source>
</reference>
<dbReference type="GO" id="GO:0016747">
    <property type="term" value="F:acyltransferase activity, transferring groups other than amino-acyl groups"/>
    <property type="evidence" value="ECO:0007669"/>
    <property type="project" value="InterPro"/>
</dbReference>
<keyword evidence="2" id="KW-0808">Transferase</keyword>
<dbReference type="PANTHER" id="PTHR39173:SF1">
    <property type="entry name" value="ACETYLTRANSFERASE"/>
    <property type="match status" value="1"/>
</dbReference>
<accession>A0A3E3IDJ8</accession>
<dbReference type="AlphaFoldDB" id="A0A3E3IDJ8"/>
<evidence type="ECO:0000313" key="2">
    <source>
        <dbReference type="EMBL" id="RGE65137.1"/>
    </source>
</evidence>
<dbReference type="PANTHER" id="PTHR39173">
    <property type="entry name" value="ACETYLTRANSFERASE"/>
    <property type="match status" value="1"/>
</dbReference>
<dbReference type="PROSITE" id="PS51186">
    <property type="entry name" value="GNAT"/>
    <property type="match status" value="1"/>
</dbReference>
<dbReference type="RefSeq" id="WP_025488267.1">
    <property type="nucleotide sequence ID" value="NZ_JBKVAZ010000003.1"/>
</dbReference>
<proteinExistence type="predicted"/>
<protein>
    <submittedName>
        <fullName evidence="2">GNAT family N-acetyltransferase</fullName>
    </submittedName>
</protein>
<evidence type="ECO:0000313" key="4">
    <source>
        <dbReference type="Proteomes" id="UP000260812"/>
    </source>
</evidence>
<gene>
    <name evidence="3" type="ORF">DWY69_06130</name>
    <name evidence="2" type="ORF">DXC51_02110</name>
</gene>
<dbReference type="EMBL" id="QVLU01000004">
    <property type="protein sequence ID" value="RGE73061.1"/>
    <property type="molecule type" value="Genomic_DNA"/>
</dbReference>
<dbReference type="Gene3D" id="3.40.630.30">
    <property type="match status" value="1"/>
</dbReference>
<evidence type="ECO:0000313" key="5">
    <source>
        <dbReference type="Proteomes" id="UP000261166"/>
    </source>
</evidence>
<evidence type="ECO:0000259" key="1">
    <source>
        <dbReference type="PROSITE" id="PS51186"/>
    </source>
</evidence>
<dbReference type="EMBL" id="QVLV01000001">
    <property type="protein sequence ID" value="RGE65137.1"/>
    <property type="molecule type" value="Genomic_DNA"/>
</dbReference>
<dbReference type="GeneID" id="97985707"/>
<dbReference type="Pfam" id="PF13302">
    <property type="entry name" value="Acetyltransf_3"/>
    <property type="match status" value="1"/>
</dbReference>
<dbReference type="InterPro" id="IPR000182">
    <property type="entry name" value="GNAT_dom"/>
</dbReference>
<comment type="caution">
    <text evidence="2">The sequence shown here is derived from an EMBL/GenBank/DDBJ whole genome shotgun (WGS) entry which is preliminary data.</text>
</comment>
<dbReference type="CDD" id="cd04301">
    <property type="entry name" value="NAT_SF"/>
    <property type="match status" value="1"/>
</dbReference>
<evidence type="ECO:0000313" key="3">
    <source>
        <dbReference type="EMBL" id="RGE73061.1"/>
    </source>
</evidence>
<dbReference type="SUPFAM" id="SSF55729">
    <property type="entry name" value="Acyl-CoA N-acyltransferases (Nat)"/>
    <property type="match status" value="1"/>
</dbReference>
<name>A0A3E3IDJ8_9FIRM</name>
<organism evidence="2 4">
    <name type="scientific">Eisenbergiella massiliensis</name>
    <dbReference type="NCBI Taxonomy" id="1720294"/>
    <lineage>
        <taxon>Bacteria</taxon>
        <taxon>Bacillati</taxon>
        <taxon>Bacillota</taxon>
        <taxon>Clostridia</taxon>
        <taxon>Lachnospirales</taxon>
        <taxon>Lachnospiraceae</taxon>
        <taxon>Eisenbergiella</taxon>
    </lineage>
</organism>
<feature type="domain" description="N-acetyltransferase" evidence="1">
    <location>
        <begin position="5"/>
        <end position="173"/>
    </location>
</feature>
<dbReference type="OrthoDB" id="9797989at2"/>